<feature type="compositionally biased region" description="Pro residues" evidence="2">
    <location>
        <begin position="330"/>
        <end position="344"/>
    </location>
</feature>
<protein>
    <recommendedName>
        <fullName evidence="8">Smr domain-containing protein</fullName>
    </recommendedName>
</protein>
<dbReference type="SMART" id="SM01162">
    <property type="entry name" value="DUF1771"/>
    <property type="match status" value="1"/>
</dbReference>
<evidence type="ECO:0000256" key="1">
    <source>
        <dbReference type="PROSITE-ProRule" id="PRU00723"/>
    </source>
</evidence>
<feature type="domain" description="Smr" evidence="4">
    <location>
        <begin position="502"/>
        <end position="588"/>
    </location>
</feature>
<proteinExistence type="predicted"/>
<keyword evidence="1" id="KW-0862">Zinc</keyword>
<feature type="domain" description="CUE" evidence="5">
    <location>
        <begin position="134"/>
        <end position="177"/>
    </location>
</feature>
<dbReference type="PANTHER" id="PTHR46651:SF1">
    <property type="entry name" value="SMALL MUTS RELATED FAMILY PROTEIN"/>
    <property type="match status" value="1"/>
</dbReference>
<dbReference type="Gene3D" id="3.30.1370.210">
    <property type="match status" value="1"/>
</dbReference>
<feature type="zinc finger region" description="C3H1-type" evidence="1">
    <location>
        <begin position="195"/>
        <end position="221"/>
    </location>
</feature>
<dbReference type="InterPro" id="IPR053242">
    <property type="entry name" value="PAM2-like_domain"/>
</dbReference>
<dbReference type="InterPro" id="IPR013899">
    <property type="entry name" value="DUF1771"/>
</dbReference>
<dbReference type="CDD" id="cd14279">
    <property type="entry name" value="CUE"/>
    <property type="match status" value="1"/>
</dbReference>
<feature type="compositionally biased region" description="Polar residues" evidence="2">
    <location>
        <begin position="1"/>
        <end position="12"/>
    </location>
</feature>
<feature type="domain" description="C3H1-type" evidence="3">
    <location>
        <begin position="232"/>
        <end position="260"/>
    </location>
</feature>
<evidence type="ECO:0000259" key="3">
    <source>
        <dbReference type="PROSITE" id="PS50103"/>
    </source>
</evidence>
<dbReference type="PROSITE" id="PS50828">
    <property type="entry name" value="SMR"/>
    <property type="match status" value="1"/>
</dbReference>
<keyword evidence="1" id="KW-0479">Metal-binding</keyword>
<dbReference type="Pfam" id="PF08590">
    <property type="entry name" value="DUF1771"/>
    <property type="match status" value="1"/>
</dbReference>
<dbReference type="Gene3D" id="3.30.1370.110">
    <property type="match status" value="1"/>
</dbReference>
<comment type="caution">
    <text evidence="6">The sequence shown here is derived from an EMBL/GenBank/DDBJ whole genome shotgun (WGS) entry which is preliminary data.</text>
</comment>
<dbReference type="PANTHER" id="PTHR46651">
    <property type="entry name" value="POLYADENYLATE-BINDING PROTEIN-INTERACTING PROTEIN 7"/>
    <property type="match status" value="1"/>
</dbReference>
<dbReference type="SMART" id="SM00463">
    <property type="entry name" value="SMR"/>
    <property type="match status" value="1"/>
</dbReference>
<sequence>MNPNASPWTPSLSAKEFMPSSFNPTARESVPTPTFSPFAAEFLPSPTHSVTTHDDHPPDDPAVALDEDAAYDPTYDSTHGPIYDEYDPTYDPTYDQTHHPTYDPVFDATHIDTTFDDDDDTTWPSPDDDSVLDEDMSPLQMLLSVFTDLDAEYLERVLERCDFDVDAALGFLLERSKHRRVDEGEASREKEEAVATRRQVCRYFLEGECRRKDCWFSHDVDARVCKYCRINSSPSNLHINHRLKGTCLKGSDCPFLHDIDLSAVAEKVSNLTLSSPSSPSISLPGADAYPELPTRKPGAVITAAPRKPVALTLPAFPFIMGPAAASIPADLPPAPTRPAPPSHPISPKDEDEFPSLSTALQQKKNPKQKKGTAFPPYYPPTNFATIAATPAKLTPSTPTPRSRNSTPARILAHLQRPISVPWLTTGSALNRSYLRERAQAINLGTQRNRLFQRATAAYLRGDGAAARALSLEARRLNTLMRSTHAEASKRIFAARNSEGAFVDLHGLHVDEAVSVLGERLEMLAGEGFRGVVYVVTGTGHHSGALGIGSSKAKLRPAIEAWLEEGGWRFAETSVVGDTKGGVFAVEVGSG</sequence>
<dbReference type="SMART" id="SM00356">
    <property type="entry name" value="ZnF_C3H1"/>
    <property type="match status" value="2"/>
</dbReference>
<dbReference type="PROSITE" id="PS50103">
    <property type="entry name" value="ZF_C3H1"/>
    <property type="match status" value="2"/>
</dbReference>
<evidence type="ECO:0000256" key="2">
    <source>
        <dbReference type="SAM" id="MobiDB-lite"/>
    </source>
</evidence>
<reference evidence="6 7" key="1">
    <citation type="journal article" date="2018" name="New Phytol.">
        <title>Phylogenomics of Endogonaceae and evolution of mycorrhizas within Mucoromycota.</title>
        <authorList>
            <person name="Chang Y."/>
            <person name="Desiro A."/>
            <person name="Na H."/>
            <person name="Sandor L."/>
            <person name="Lipzen A."/>
            <person name="Clum A."/>
            <person name="Barry K."/>
            <person name="Grigoriev I.V."/>
            <person name="Martin F.M."/>
            <person name="Stajich J.E."/>
            <person name="Smith M.E."/>
            <person name="Bonito G."/>
            <person name="Spatafora J.W."/>
        </authorList>
    </citation>
    <scope>NUCLEOTIDE SEQUENCE [LARGE SCALE GENOMIC DNA]</scope>
    <source>
        <strain evidence="6 7">GMNB39</strain>
    </source>
</reference>
<dbReference type="PROSITE" id="PS51140">
    <property type="entry name" value="CUE"/>
    <property type="match status" value="1"/>
</dbReference>
<dbReference type="SUPFAM" id="SSF160443">
    <property type="entry name" value="SMR domain-like"/>
    <property type="match status" value="1"/>
</dbReference>
<feature type="zinc finger region" description="C3H1-type" evidence="1">
    <location>
        <begin position="232"/>
        <end position="260"/>
    </location>
</feature>
<dbReference type="Pfam" id="PF01713">
    <property type="entry name" value="Smr"/>
    <property type="match status" value="1"/>
</dbReference>
<feature type="region of interest" description="Disordered" evidence="2">
    <location>
        <begin position="329"/>
        <end position="354"/>
    </location>
</feature>
<evidence type="ECO:0000313" key="7">
    <source>
        <dbReference type="Proteomes" id="UP000268093"/>
    </source>
</evidence>
<dbReference type="SUPFAM" id="SSF46934">
    <property type="entry name" value="UBA-like"/>
    <property type="match status" value="1"/>
</dbReference>
<feature type="domain" description="C3H1-type" evidence="3">
    <location>
        <begin position="195"/>
        <end position="221"/>
    </location>
</feature>
<feature type="compositionally biased region" description="Polar residues" evidence="2">
    <location>
        <begin position="20"/>
        <end position="35"/>
    </location>
</feature>
<dbReference type="OrthoDB" id="3247158at2759"/>
<name>A0A433DE66_9FUNG</name>
<keyword evidence="7" id="KW-1185">Reference proteome</keyword>
<dbReference type="InterPro" id="IPR000571">
    <property type="entry name" value="Znf_CCCH"/>
</dbReference>
<dbReference type="InterPro" id="IPR036063">
    <property type="entry name" value="Smr_dom_sf"/>
</dbReference>
<organism evidence="6 7">
    <name type="scientific">Jimgerdemannia flammicorona</name>
    <dbReference type="NCBI Taxonomy" id="994334"/>
    <lineage>
        <taxon>Eukaryota</taxon>
        <taxon>Fungi</taxon>
        <taxon>Fungi incertae sedis</taxon>
        <taxon>Mucoromycota</taxon>
        <taxon>Mucoromycotina</taxon>
        <taxon>Endogonomycetes</taxon>
        <taxon>Endogonales</taxon>
        <taxon>Endogonaceae</taxon>
        <taxon>Jimgerdemannia</taxon>
    </lineage>
</organism>
<gene>
    <name evidence="6" type="ORF">BC936DRAFT_143257</name>
</gene>
<feature type="region of interest" description="Disordered" evidence="2">
    <location>
        <begin position="1"/>
        <end position="65"/>
    </location>
</feature>
<keyword evidence="1" id="KW-0863">Zinc-finger</keyword>
<accession>A0A433DE66</accession>
<dbReference type="EMBL" id="RBNI01002602">
    <property type="protein sequence ID" value="RUP49117.1"/>
    <property type="molecule type" value="Genomic_DNA"/>
</dbReference>
<dbReference type="GO" id="GO:0008270">
    <property type="term" value="F:zinc ion binding"/>
    <property type="evidence" value="ECO:0007669"/>
    <property type="project" value="UniProtKB-KW"/>
</dbReference>
<dbReference type="AlphaFoldDB" id="A0A433DE66"/>
<dbReference type="InterPro" id="IPR002625">
    <property type="entry name" value="Smr_dom"/>
</dbReference>
<dbReference type="InterPro" id="IPR009060">
    <property type="entry name" value="UBA-like_sf"/>
</dbReference>
<dbReference type="Proteomes" id="UP000268093">
    <property type="component" value="Unassembled WGS sequence"/>
</dbReference>
<evidence type="ECO:0000313" key="6">
    <source>
        <dbReference type="EMBL" id="RUP49117.1"/>
    </source>
</evidence>
<evidence type="ECO:0000259" key="4">
    <source>
        <dbReference type="PROSITE" id="PS50828"/>
    </source>
</evidence>
<dbReference type="InterPro" id="IPR003892">
    <property type="entry name" value="CUE"/>
</dbReference>
<evidence type="ECO:0000259" key="5">
    <source>
        <dbReference type="PROSITE" id="PS51140"/>
    </source>
</evidence>
<evidence type="ECO:0008006" key="8">
    <source>
        <dbReference type="Google" id="ProtNLM"/>
    </source>
</evidence>
<dbReference type="GO" id="GO:0043130">
    <property type="term" value="F:ubiquitin binding"/>
    <property type="evidence" value="ECO:0007669"/>
    <property type="project" value="InterPro"/>
</dbReference>